<evidence type="ECO:0000256" key="1">
    <source>
        <dbReference type="SAM" id="Phobius"/>
    </source>
</evidence>
<keyword evidence="1" id="KW-1133">Transmembrane helix</keyword>
<reference evidence="2" key="1">
    <citation type="submission" date="2022-04" db="EMBL/GenBank/DDBJ databases">
        <title>Carnegiea gigantea Genome sequencing and assembly v2.</title>
        <authorList>
            <person name="Copetti D."/>
            <person name="Sanderson M.J."/>
            <person name="Burquez A."/>
            <person name="Wojciechowski M.F."/>
        </authorList>
    </citation>
    <scope>NUCLEOTIDE SEQUENCE</scope>
    <source>
        <strain evidence="2">SGP5-SGP5p</strain>
        <tissue evidence="2">Aerial part</tissue>
    </source>
</reference>
<feature type="transmembrane region" description="Helical" evidence="1">
    <location>
        <begin position="6"/>
        <end position="25"/>
    </location>
</feature>
<dbReference type="PROSITE" id="PS50244">
    <property type="entry name" value="S5A_REDUCTASE"/>
    <property type="match status" value="1"/>
</dbReference>
<evidence type="ECO:0000313" key="2">
    <source>
        <dbReference type="EMBL" id="KAJ8436919.1"/>
    </source>
</evidence>
<keyword evidence="1" id="KW-0812">Transmembrane</keyword>
<dbReference type="EMBL" id="JAKOGI010000323">
    <property type="protein sequence ID" value="KAJ8436919.1"/>
    <property type="molecule type" value="Genomic_DNA"/>
</dbReference>
<dbReference type="Proteomes" id="UP001153076">
    <property type="component" value="Unassembled WGS sequence"/>
</dbReference>
<comment type="caution">
    <text evidence="2">The sequence shown here is derived from an EMBL/GenBank/DDBJ whole genome shotgun (WGS) entry which is preliminary data.</text>
</comment>
<feature type="transmembrane region" description="Helical" evidence="1">
    <location>
        <begin position="75"/>
        <end position="101"/>
    </location>
</feature>
<dbReference type="Pfam" id="PF06966">
    <property type="entry name" value="DUF1295"/>
    <property type="match status" value="1"/>
</dbReference>
<feature type="transmembrane region" description="Helical" evidence="1">
    <location>
        <begin position="187"/>
        <end position="207"/>
    </location>
</feature>
<keyword evidence="3" id="KW-1185">Reference proteome</keyword>
<gene>
    <name evidence="2" type="ORF">Cgig2_017344</name>
</gene>
<dbReference type="InterPro" id="IPR010721">
    <property type="entry name" value="UstE-like"/>
</dbReference>
<dbReference type="GO" id="GO:0016020">
    <property type="term" value="C:membrane"/>
    <property type="evidence" value="ECO:0007669"/>
    <property type="project" value="TreeGrafter"/>
</dbReference>
<proteinExistence type="predicted"/>
<feature type="transmembrane region" description="Helical" evidence="1">
    <location>
        <begin position="108"/>
        <end position="129"/>
    </location>
</feature>
<keyword evidence="1" id="KW-0472">Membrane</keyword>
<sequence>MIGPYWTVIPVMLVYYYATHPLASYNLWRSRIVTLLTCFWSLRLSHNYFRREKWQWGAREDWRFIDMRLQYGNQWWWVSFFAIYVAQQIFLMGISLPFYIIHTVEAPLSIWDFAAISVCLTGIIIAYYADTQLHEFVTENAELKACGKPVVPTLEKGLWKYSRHPNYFGEQLWWWGVGIFAWRLGHGWTFIGALVNTLCLAYVTTLVEERMLKQPFRAEAYQKYQKTTSVWIPWFKSSSLEETKDKTN</sequence>
<dbReference type="AlphaFoldDB" id="A0A9Q1QCR2"/>
<dbReference type="PANTHER" id="PTHR32251">
    <property type="entry name" value="3-OXO-5-ALPHA-STEROID 4-DEHYDROGENASE"/>
    <property type="match status" value="1"/>
</dbReference>
<evidence type="ECO:0000313" key="3">
    <source>
        <dbReference type="Proteomes" id="UP001153076"/>
    </source>
</evidence>
<evidence type="ECO:0008006" key="4">
    <source>
        <dbReference type="Google" id="ProtNLM"/>
    </source>
</evidence>
<dbReference type="PANTHER" id="PTHR32251:SF23">
    <property type="entry name" value="3-OXO-5-ALPHA-STEROID 4-DEHYDROGENASE (DUF1295)"/>
    <property type="match status" value="1"/>
</dbReference>
<protein>
    <recommendedName>
        <fullName evidence="4">Steroid 5-alpha reductase C-terminal domain-containing protein</fullName>
    </recommendedName>
</protein>
<accession>A0A9Q1QCR2</accession>
<name>A0A9Q1QCR2_9CARY</name>
<dbReference type="OrthoDB" id="201504at2759"/>
<organism evidence="2 3">
    <name type="scientific">Carnegiea gigantea</name>
    <dbReference type="NCBI Taxonomy" id="171969"/>
    <lineage>
        <taxon>Eukaryota</taxon>
        <taxon>Viridiplantae</taxon>
        <taxon>Streptophyta</taxon>
        <taxon>Embryophyta</taxon>
        <taxon>Tracheophyta</taxon>
        <taxon>Spermatophyta</taxon>
        <taxon>Magnoliopsida</taxon>
        <taxon>eudicotyledons</taxon>
        <taxon>Gunneridae</taxon>
        <taxon>Pentapetalae</taxon>
        <taxon>Caryophyllales</taxon>
        <taxon>Cactineae</taxon>
        <taxon>Cactaceae</taxon>
        <taxon>Cactoideae</taxon>
        <taxon>Echinocereeae</taxon>
        <taxon>Carnegiea</taxon>
    </lineage>
</organism>
<dbReference type="Gene3D" id="1.20.120.1630">
    <property type="match status" value="1"/>
</dbReference>